<keyword evidence="2" id="KW-0472">Membrane</keyword>
<dbReference type="EMBL" id="CAJHIA010000012">
    <property type="protein sequence ID" value="CAD6444782.1"/>
    <property type="molecule type" value="Genomic_DNA"/>
</dbReference>
<comment type="caution">
    <text evidence="3">The sequence shown here is derived from an EMBL/GenBank/DDBJ whole genome shotgun (WGS) entry which is preliminary data.</text>
</comment>
<name>A0A8H2ZMS9_9HELO</name>
<accession>A0A8H2ZMS9</accession>
<protein>
    <submittedName>
        <fullName evidence="3">1eee2558-3313-4f3f-aff9-f1e3398b03d8</fullName>
    </submittedName>
</protein>
<dbReference type="Proteomes" id="UP000624404">
    <property type="component" value="Unassembled WGS sequence"/>
</dbReference>
<evidence type="ECO:0000256" key="1">
    <source>
        <dbReference type="SAM" id="MobiDB-lite"/>
    </source>
</evidence>
<sequence length="187" mass="20127">MYLDLPILQYQSFHSKTKSSLNFPITLIIIIVPPHLNKSMILQLLLILTFVTIAQGKGGGGRGGGKGGKGGKGKPKKPADVLKCLYKIPAGYADNLAATKSRYTVTVTSGSVISTPTYDGSCFLDNPPKECARDTDRCRGACIVEHITGDESAAQKGMTSSLLLVAFVGVSDYLAVWFYGYFELKLK</sequence>
<keyword evidence="2" id="KW-0812">Transmembrane</keyword>
<evidence type="ECO:0000256" key="2">
    <source>
        <dbReference type="SAM" id="Phobius"/>
    </source>
</evidence>
<feature type="transmembrane region" description="Helical" evidence="2">
    <location>
        <begin position="162"/>
        <end position="182"/>
    </location>
</feature>
<evidence type="ECO:0000313" key="3">
    <source>
        <dbReference type="EMBL" id="CAD6444782.1"/>
    </source>
</evidence>
<gene>
    <name evidence="3" type="ORF">SCLTRI_LOCUS4574</name>
</gene>
<proteinExistence type="predicted"/>
<reference evidence="3" key="1">
    <citation type="submission" date="2020-10" db="EMBL/GenBank/DDBJ databases">
        <authorList>
            <person name="Kusch S."/>
        </authorList>
    </citation>
    <scope>NUCLEOTIDE SEQUENCE</scope>
    <source>
        <strain evidence="3">SwB9</strain>
    </source>
</reference>
<evidence type="ECO:0000313" key="4">
    <source>
        <dbReference type="Proteomes" id="UP000624404"/>
    </source>
</evidence>
<feature type="transmembrane region" description="Helical" evidence="2">
    <location>
        <begin position="20"/>
        <end position="36"/>
    </location>
</feature>
<keyword evidence="4" id="KW-1185">Reference proteome</keyword>
<keyword evidence="2" id="KW-1133">Transmembrane helix</keyword>
<organism evidence="3 4">
    <name type="scientific">Sclerotinia trifoliorum</name>
    <dbReference type="NCBI Taxonomy" id="28548"/>
    <lineage>
        <taxon>Eukaryota</taxon>
        <taxon>Fungi</taxon>
        <taxon>Dikarya</taxon>
        <taxon>Ascomycota</taxon>
        <taxon>Pezizomycotina</taxon>
        <taxon>Leotiomycetes</taxon>
        <taxon>Helotiales</taxon>
        <taxon>Sclerotiniaceae</taxon>
        <taxon>Sclerotinia</taxon>
    </lineage>
</organism>
<feature type="compositionally biased region" description="Gly residues" evidence="1">
    <location>
        <begin position="57"/>
        <end position="68"/>
    </location>
</feature>
<dbReference type="AlphaFoldDB" id="A0A8H2ZMS9"/>
<feature type="region of interest" description="Disordered" evidence="1">
    <location>
        <begin position="57"/>
        <end position="77"/>
    </location>
</feature>